<sequence>MVLALLYLQLAAGAQVSTSTATTTPGPIADYLAPTQTGSNCYQGDSICDYSIECEMDGYEMDCESLSCEDERSCSELGDHYVAKKWNGTCEHWPDYSTDRYNCCRCKRSVPSYAAWEMLGTPGNGACRGRTAEDNLDDYYTVHHGVVEIEDCKALCLQHFPSCKGIEYSLGHCEIWTRPEGICQHVELPVAGFSCLRFGWAPLVPVDGGEGRACRGDHSTDNDDSYYVVVDAELEDCKARCVAAPLCLGIEWSPKRCELWQRPIHGTADRPGFTCLAFEPSGLPLFTRKLLLL</sequence>
<feature type="domain" description="Apple" evidence="1">
    <location>
        <begin position="123"/>
        <end position="199"/>
    </location>
</feature>
<protein>
    <recommendedName>
        <fullName evidence="1">Apple domain-containing protein</fullName>
    </recommendedName>
</protein>
<dbReference type="Proteomes" id="UP001178507">
    <property type="component" value="Unassembled WGS sequence"/>
</dbReference>
<feature type="domain" description="Apple" evidence="1">
    <location>
        <begin position="213"/>
        <end position="281"/>
    </location>
</feature>
<dbReference type="SMART" id="SM00473">
    <property type="entry name" value="PAN_AP"/>
    <property type="match status" value="2"/>
</dbReference>
<gene>
    <name evidence="2" type="ORF">EVOR1521_LOCUS1085</name>
</gene>
<proteinExistence type="predicted"/>
<reference evidence="2" key="1">
    <citation type="submission" date="2023-08" db="EMBL/GenBank/DDBJ databases">
        <authorList>
            <person name="Chen Y."/>
            <person name="Shah S."/>
            <person name="Dougan E. K."/>
            <person name="Thang M."/>
            <person name="Chan C."/>
        </authorList>
    </citation>
    <scope>NUCLEOTIDE SEQUENCE</scope>
</reference>
<evidence type="ECO:0000313" key="3">
    <source>
        <dbReference type="Proteomes" id="UP001178507"/>
    </source>
</evidence>
<evidence type="ECO:0000259" key="1">
    <source>
        <dbReference type="SMART" id="SM00473"/>
    </source>
</evidence>
<keyword evidence="3" id="KW-1185">Reference proteome</keyword>
<evidence type="ECO:0000313" key="2">
    <source>
        <dbReference type="EMBL" id="CAJ1370531.1"/>
    </source>
</evidence>
<organism evidence="2 3">
    <name type="scientific">Effrenium voratum</name>
    <dbReference type="NCBI Taxonomy" id="2562239"/>
    <lineage>
        <taxon>Eukaryota</taxon>
        <taxon>Sar</taxon>
        <taxon>Alveolata</taxon>
        <taxon>Dinophyceae</taxon>
        <taxon>Suessiales</taxon>
        <taxon>Symbiodiniaceae</taxon>
        <taxon>Effrenium</taxon>
    </lineage>
</organism>
<dbReference type="InterPro" id="IPR003609">
    <property type="entry name" value="Pan_app"/>
</dbReference>
<accession>A0AA36MGL0</accession>
<name>A0AA36MGL0_9DINO</name>
<comment type="caution">
    <text evidence="2">The sequence shown here is derived from an EMBL/GenBank/DDBJ whole genome shotgun (WGS) entry which is preliminary data.</text>
</comment>
<dbReference type="EMBL" id="CAUJNA010000025">
    <property type="protein sequence ID" value="CAJ1370531.1"/>
    <property type="molecule type" value="Genomic_DNA"/>
</dbReference>
<dbReference type="AlphaFoldDB" id="A0AA36MGL0"/>